<accession>A0ABY5S889</accession>
<keyword evidence="3" id="KW-1185">Reference proteome</keyword>
<evidence type="ECO:0000313" key="3">
    <source>
        <dbReference type="Proteomes" id="UP001057877"/>
    </source>
</evidence>
<dbReference type="EMBL" id="CP091430">
    <property type="protein sequence ID" value="UVI28923.1"/>
    <property type="molecule type" value="Genomic_DNA"/>
</dbReference>
<dbReference type="Gene3D" id="3.20.20.190">
    <property type="entry name" value="Phosphatidylinositol (PI) phosphodiesterase"/>
    <property type="match status" value="1"/>
</dbReference>
<reference evidence="2" key="1">
    <citation type="submission" date="2022-01" db="EMBL/GenBank/DDBJ databases">
        <title>Paenibacillus spongiae sp. nov., isolated from marine sponge.</title>
        <authorList>
            <person name="Li Z."/>
            <person name="Zhang M."/>
        </authorList>
    </citation>
    <scope>NUCLEOTIDE SEQUENCE</scope>
    <source>
        <strain evidence="2">PHS-Z3</strain>
    </source>
</reference>
<protein>
    <submittedName>
        <fullName evidence="2">Glycerophosphodiester phosphodiesterase</fullName>
    </submittedName>
</protein>
<dbReference type="PANTHER" id="PTHR46211:SF1">
    <property type="entry name" value="GLYCEROPHOSPHODIESTER PHOSPHODIESTERASE, CYTOPLASMIC"/>
    <property type="match status" value="1"/>
</dbReference>
<dbReference type="SUPFAM" id="SSF51695">
    <property type="entry name" value="PLC-like phosphodiesterases"/>
    <property type="match status" value="1"/>
</dbReference>
<dbReference type="CDD" id="cd08556">
    <property type="entry name" value="GDPD"/>
    <property type="match status" value="1"/>
</dbReference>
<dbReference type="InterPro" id="IPR017946">
    <property type="entry name" value="PLC-like_Pdiesterase_TIM-brl"/>
</dbReference>
<sequence>MKLPMVAAHTGCGTAPDNTYASFLEGVQMKADIVEIDIRVTTDGTAILLHDDSPYLREYTFEQLNRRENRAKLAAAYEEHELVRLEDVLRYVQSHTAKLNLDVKDASGIEPTIALVQQYQAQDRVFITGCSDGITKHYPDIKVLMNTPDSLSREDAADYASFANRICKEASNGAYFGLNMAYGTCHADVTELAREQNLAVWVYTVNEQEEMMRLIELGVNAITTRRPIRLQEVIRGCSV</sequence>
<evidence type="ECO:0000259" key="1">
    <source>
        <dbReference type="PROSITE" id="PS51704"/>
    </source>
</evidence>
<dbReference type="Proteomes" id="UP001057877">
    <property type="component" value="Chromosome"/>
</dbReference>
<dbReference type="PANTHER" id="PTHR46211">
    <property type="entry name" value="GLYCEROPHOSPHORYL DIESTER PHOSPHODIESTERASE"/>
    <property type="match status" value="1"/>
</dbReference>
<proteinExistence type="predicted"/>
<name>A0ABY5S889_9BACL</name>
<feature type="domain" description="GP-PDE" evidence="1">
    <location>
        <begin position="4"/>
        <end position="234"/>
    </location>
</feature>
<organism evidence="2 3">
    <name type="scientific">Paenibacillus spongiae</name>
    <dbReference type="NCBI Taxonomy" id="2909671"/>
    <lineage>
        <taxon>Bacteria</taxon>
        <taxon>Bacillati</taxon>
        <taxon>Bacillota</taxon>
        <taxon>Bacilli</taxon>
        <taxon>Bacillales</taxon>
        <taxon>Paenibacillaceae</taxon>
        <taxon>Paenibacillus</taxon>
    </lineage>
</organism>
<dbReference type="PROSITE" id="PS51704">
    <property type="entry name" value="GP_PDE"/>
    <property type="match status" value="1"/>
</dbReference>
<evidence type="ECO:0000313" key="2">
    <source>
        <dbReference type="EMBL" id="UVI28923.1"/>
    </source>
</evidence>
<dbReference type="InterPro" id="IPR030395">
    <property type="entry name" value="GP_PDE_dom"/>
</dbReference>
<gene>
    <name evidence="2" type="ORF">L1F29_26305</name>
</gene>
<dbReference type="RefSeq" id="WP_258385010.1">
    <property type="nucleotide sequence ID" value="NZ_CP091430.1"/>
</dbReference>
<dbReference type="Pfam" id="PF03009">
    <property type="entry name" value="GDPD"/>
    <property type="match status" value="1"/>
</dbReference>